<feature type="region of interest" description="Disordered" evidence="1">
    <location>
        <begin position="1"/>
        <end position="136"/>
    </location>
</feature>
<reference evidence="2 3" key="1">
    <citation type="journal article" date="2022" name="bioRxiv">
        <title>Genomics of Preaxostyla Flagellates Illuminates Evolutionary Transitions and the Path Towards Mitochondrial Loss.</title>
        <authorList>
            <person name="Novak L.V.F."/>
            <person name="Treitli S.C."/>
            <person name="Pyrih J."/>
            <person name="Halakuc P."/>
            <person name="Pipaliya S.V."/>
            <person name="Vacek V."/>
            <person name="Brzon O."/>
            <person name="Soukal P."/>
            <person name="Eme L."/>
            <person name="Dacks J.B."/>
            <person name="Karnkowska A."/>
            <person name="Elias M."/>
            <person name="Hampl V."/>
        </authorList>
    </citation>
    <scope>NUCLEOTIDE SEQUENCE [LARGE SCALE GENOMIC DNA]</scope>
    <source>
        <strain evidence="2">NAU3</strain>
        <tissue evidence="2">Gut</tissue>
    </source>
</reference>
<name>A0ABQ9XQB8_9EUKA</name>
<comment type="caution">
    <text evidence="2">The sequence shown here is derived from an EMBL/GenBank/DDBJ whole genome shotgun (WGS) entry which is preliminary data.</text>
</comment>
<dbReference type="Proteomes" id="UP001281761">
    <property type="component" value="Unassembled WGS sequence"/>
</dbReference>
<gene>
    <name evidence="2" type="ORF">BLNAU_10487</name>
</gene>
<proteinExistence type="predicted"/>
<feature type="compositionally biased region" description="Basic and acidic residues" evidence="1">
    <location>
        <begin position="23"/>
        <end position="41"/>
    </location>
</feature>
<evidence type="ECO:0000313" key="2">
    <source>
        <dbReference type="EMBL" id="KAK2954636.1"/>
    </source>
</evidence>
<feature type="region of interest" description="Disordered" evidence="1">
    <location>
        <begin position="328"/>
        <end position="396"/>
    </location>
</feature>
<feature type="compositionally biased region" description="Basic residues" evidence="1">
    <location>
        <begin position="373"/>
        <end position="382"/>
    </location>
</feature>
<evidence type="ECO:0000313" key="3">
    <source>
        <dbReference type="Proteomes" id="UP001281761"/>
    </source>
</evidence>
<feature type="compositionally biased region" description="Basic and acidic residues" evidence="1">
    <location>
        <begin position="1"/>
        <end position="14"/>
    </location>
</feature>
<organism evidence="2 3">
    <name type="scientific">Blattamonas nauphoetae</name>
    <dbReference type="NCBI Taxonomy" id="2049346"/>
    <lineage>
        <taxon>Eukaryota</taxon>
        <taxon>Metamonada</taxon>
        <taxon>Preaxostyla</taxon>
        <taxon>Oxymonadida</taxon>
        <taxon>Blattamonas</taxon>
    </lineage>
</organism>
<feature type="compositionally biased region" description="Basic and acidic residues" evidence="1">
    <location>
        <begin position="363"/>
        <end position="372"/>
    </location>
</feature>
<protein>
    <submittedName>
        <fullName evidence="2">Uncharacterized protein</fullName>
    </submittedName>
</protein>
<sequence>MITEKVDKNTRIDAEDNPNETQHFTEAELDRYIGEKIEQILKTRRSTPTRSSSSSSLISESALSNVPFEEDYEASSTDEAPVRNVPNARKNRKVKTGKARGSGGKRAKREGSSPEARFSTPVLPRCFSPPTQSGPPTAWPPELAWLTQLIQTPVNHRMSPLSLFEDNESFRNEVGQYVRRSMRSWNGSFTDDVLEPRLRDTLIMGTAEMRKAVGIPSHVEFQFSNHEGWRRTQELALNGAVQSLLTSIAITTDVLRSLGSSPEEREKKEQMGQVIALLIDATTRADSSKYIDEGSEALYARSLGLPEPFIPQVQRQLQGEVQLAKLAISNPRSQPQVRNTPTQPSSSFFGKGGRSSTPGRESSSWRRLDTRPQHRQSHKQFIPRREGSNGQEGGKN</sequence>
<dbReference type="EMBL" id="JARBJD010000076">
    <property type="protein sequence ID" value="KAK2954636.1"/>
    <property type="molecule type" value="Genomic_DNA"/>
</dbReference>
<feature type="compositionally biased region" description="Basic residues" evidence="1">
    <location>
        <begin position="89"/>
        <end position="108"/>
    </location>
</feature>
<accession>A0ABQ9XQB8</accession>
<feature type="compositionally biased region" description="Low complexity" evidence="1">
    <location>
        <begin position="48"/>
        <end position="64"/>
    </location>
</feature>
<keyword evidence="3" id="KW-1185">Reference proteome</keyword>
<evidence type="ECO:0000256" key="1">
    <source>
        <dbReference type="SAM" id="MobiDB-lite"/>
    </source>
</evidence>
<feature type="compositionally biased region" description="Polar residues" evidence="1">
    <location>
        <begin position="330"/>
        <end position="344"/>
    </location>
</feature>